<dbReference type="Proteomes" id="UP000003477">
    <property type="component" value="Unassembled WGS sequence"/>
</dbReference>
<comment type="caution">
    <text evidence="1">The sequence shown here is derived from an EMBL/GenBank/DDBJ whole genome shotgun (WGS) entry which is preliminary data.</text>
</comment>
<dbReference type="RefSeq" id="WP_007313547.1">
    <property type="nucleotide sequence ID" value="NZ_AESD01001026.1"/>
</dbReference>
<dbReference type="PATRIC" id="fig|423471.3.peg.5437"/>
<gene>
    <name evidence="1" type="ORF">CWATWH0003_B168</name>
</gene>
<evidence type="ECO:0000313" key="2">
    <source>
        <dbReference type="Proteomes" id="UP000003477"/>
    </source>
</evidence>
<accession>G5JEI1</accession>
<evidence type="ECO:0000313" key="1">
    <source>
        <dbReference type="EMBL" id="EHJ09404.1"/>
    </source>
</evidence>
<proteinExistence type="predicted"/>
<dbReference type="AlphaFoldDB" id="G5JEI1"/>
<reference evidence="1 2" key="1">
    <citation type="journal article" date="2011" name="Front. Microbiol.">
        <title>Two Strains of Crocosphaera watsonii with Highly Conserved Genomes are Distinguished by Strain-Specific Features.</title>
        <authorList>
            <person name="Bench S.R."/>
            <person name="Ilikchyan I.N."/>
            <person name="Tripp H.J."/>
            <person name="Zehr J.P."/>
        </authorList>
    </citation>
    <scope>NUCLEOTIDE SEQUENCE [LARGE SCALE GENOMIC DNA]</scope>
    <source>
        <strain evidence="1 2">WH 0003</strain>
    </source>
</reference>
<name>G5JEI1_CROWT</name>
<organism evidence="1 2">
    <name type="scientific">Crocosphaera watsonii WH 0003</name>
    <dbReference type="NCBI Taxonomy" id="423471"/>
    <lineage>
        <taxon>Bacteria</taxon>
        <taxon>Bacillati</taxon>
        <taxon>Cyanobacteriota</taxon>
        <taxon>Cyanophyceae</taxon>
        <taxon>Oscillatoriophycideae</taxon>
        <taxon>Chroococcales</taxon>
        <taxon>Aphanothecaceae</taxon>
        <taxon>Crocosphaera</taxon>
    </lineage>
</organism>
<sequence>MSQISAFDLANLKIIPYKEISQVQATQEDVILTVKDLVEKISDHNKEVVEIISNFPENTPFVRLFWYRETVQISIPTIYKDEQEGINLYDVSPTPSPIKLPIKWLQYSLDWSRDQDPQKTLVTGTQVLGVNPENSSEMKVLICPLGLSNNYVKSIQANQNELKDEDIPKGKGLADAKYLRYYPRPLLPMSRVEVGETYYIKEIILEQDPRYNAAPRYLLGKLNQNEEISSHEVLPNYYIRQHYQQFASQPFVILSKEKKDNGFKVKVGLKSLAMVS</sequence>
<dbReference type="GeneID" id="88769107"/>
<protein>
    <submittedName>
        <fullName evidence="1">Uncharacterized protein</fullName>
    </submittedName>
</protein>
<dbReference type="EMBL" id="AESD01001026">
    <property type="protein sequence ID" value="EHJ09404.1"/>
    <property type="molecule type" value="Genomic_DNA"/>
</dbReference>